<keyword evidence="3" id="KW-1185">Reference proteome</keyword>
<evidence type="ECO:0000313" key="2">
    <source>
        <dbReference type="EMBL" id="KAK4395412.1"/>
    </source>
</evidence>
<dbReference type="Proteomes" id="UP001289374">
    <property type="component" value="Unassembled WGS sequence"/>
</dbReference>
<reference evidence="2" key="1">
    <citation type="submission" date="2020-06" db="EMBL/GenBank/DDBJ databases">
        <authorList>
            <person name="Li T."/>
            <person name="Hu X."/>
            <person name="Zhang T."/>
            <person name="Song X."/>
            <person name="Zhang H."/>
            <person name="Dai N."/>
            <person name="Sheng W."/>
            <person name="Hou X."/>
            <person name="Wei L."/>
        </authorList>
    </citation>
    <scope>NUCLEOTIDE SEQUENCE</scope>
    <source>
        <strain evidence="2">K16</strain>
        <tissue evidence="2">Leaf</tissue>
    </source>
</reference>
<sequence>MLESENFEAAAKYKVWVQAMEEKIKMSEKSNTCELVDRPENKEVIGVKWIYKMKLNPDGSIQKNKARPVAKGHSQLLGIDYTETFAPVAHLDTIRALIAITTNKKWKIYQMGVKFAFLNGYIDEEIYVEQPQGFIAKGYEEKVLRLKKAFMGSNKPQELGTTEYITTSWIEDFRGARAPTLYMKS</sequence>
<protein>
    <recommendedName>
        <fullName evidence="1">Reverse transcriptase Ty1/copia-type domain-containing protein</fullName>
    </recommendedName>
</protein>
<name>A0AAE1WLJ9_9LAMI</name>
<organism evidence="2 3">
    <name type="scientific">Sesamum angolense</name>
    <dbReference type="NCBI Taxonomy" id="2727404"/>
    <lineage>
        <taxon>Eukaryota</taxon>
        <taxon>Viridiplantae</taxon>
        <taxon>Streptophyta</taxon>
        <taxon>Embryophyta</taxon>
        <taxon>Tracheophyta</taxon>
        <taxon>Spermatophyta</taxon>
        <taxon>Magnoliopsida</taxon>
        <taxon>eudicotyledons</taxon>
        <taxon>Gunneridae</taxon>
        <taxon>Pentapetalae</taxon>
        <taxon>asterids</taxon>
        <taxon>lamiids</taxon>
        <taxon>Lamiales</taxon>
        <taxon>Pedaliaceae</taxon>
        <taxon>Sesamum</taxon>
    </lineage>
</organism>
<evidence type="ECO:0000259" key="1">
    <source>
        <dbReference type="Pfam" id="PF07727"/>
    </source>
</evidence>
<dbReference type="AlphaFoldDB" id="A0AAE1WLJ9"/>
<reference evidence="2" key="2">
    <citation type="journal article" date="2024" name="Plant">
        <title>Genomic evolution and insights into agronomic trait innovations of Sesamum species.</title>
        <authorList>
            <person name="Miao H."/>
            <person name="Wang L."/>
            <person name="Qu L."/>
            <person name="Liu H."/>
            <person name="Sun Y."/>
            <person name="Le M."/>
            <person name="Wang Q."/>
            <person name="Wei S."/>
            <person name="Zheng Y."/>
            <person name="Lin W."/>
            <person name="Duan Y."/>
            <person name="Cao H."/>
            <person name="Xiong S."/>
            <person name="Wang X."/>
            <person name="Wei L."/>
            <person name="Li C."/>
            <person name="Ma Q."/>
            <person name="Ju M."/>
            <person name="Zhao R."/>
            <person name="Li G."/>
            <person name="Mu C."/>
            <person name="Tian Q."/>
            <person name="Mei H."/>
            <person name="Zhang T."/>
            <person name="Gao T."/>
            <person name="Zhang H."/>
        </authorList>
    </citation>
    <scope>NUCLEOTIDE SEQUENCE</scope>
    <source>
        <strain evidence="2">K16</strain>
    </source>
</reference>
<accession>A0AAE1WLJ9</accession>
<gene>
    <name evidence="2" type="ORF">Sango_1695500</name>
</gene>
<evidence type="ECO:0000313" key="3">
    <source>
        <dbReference type="Proteomes" id="UP001289374"/>
    </source>
</evidence>
<dbReference type="EMBL" id="JACGWL010000009">
    <property type="protein sequence ID" value="KAK4395412.1"/>
    <property type="molecule type" value="Genomic_DNA"/>
</dbReference>
<comment type="caution">
    <text evidence="2">The sequence shown here is derived from an EMBL/GenBank/DDBJ whole genome shotgun (WGS) entry which is preliminary data.</text>
</comment>
<feature type="domain" description="Reverse transcriptase Ty1/copia-type" evidence="1">
    <location>
        <begin position="31"/>
        <end position="153"/>
    </location>
</feature>
<proteinExistence type="predicted"/>
<dbReference type="Pfam" id="PF07727">
    <property type="entry name" value="RVT_2"/>
    <property type="match status" value="1"/>
</dbReference>
<dbReference type="InterPro" id="IPR013103">
    <property type="entry name" value="RVT_2"/>
</dbReference>